<feature type="domain" description="Letm1 RBD" evidence="18">
    <location>
        <begin position="233"/>
        <end position="424"/>
    </location>
</feature>
<dbReference type="RefSeq" id="XP_022240760.1">
    <property type="nucleotide sequence ID" value="XM_022385052.1"/>
</dbReference>
<keyword evidence="4 16" id="KW-0812">Transmembrane</keyword>
<evidence type="ECO:0000256" key="10">
    <source>
        <dbReference type="ARBA" id="ARBA00023054"/>
    </source>
</evidence>
<dbReference type="Proteomes" id="UP000694941">
    <property type="component" value="Unplaced"/>
</dbReference>
<dbReference type="Pfam" id="PF26561">
    <property type="entry name" value="LETM1_C"/>
    <property type="match status" value="1"/>
</dbReference>
<dbReference type="PROSITE" id="PS51758">
    <property type="entry name" value="LETM1_RBD"/>
    <property type="match status" value="1"/>
</dbReference>
<evidence type="ECO:0000256" key="3">
    <source>
        <dbReference type="ARBA" id="ARBA00022568"/>
    </source>
</evidence>
<dbReference type="PROSITE" id="PS50222">
    <property type="entry name" value="EF_HAND_2"/>
    <property type="match status" value="1"/>
</dbReference>
<dbReference type="Pfam" id="PF07766">
    <property type="entry name" value="LETM1_RBD"/>
    <property type="match status" value="1"/>
</dbReference>
<evidence type="ECO:0000256" key="4">
    <source>
        <dbReference type="ARBA" id="ARBA00022692"/>
    </source>
</evidence>
<evidence type="ECO:0000256" key="8">
    <source>
        <dbReference type="ARBA" id="ARBA00022946"/>
    </source>
</evidence>
<evidence type="ECO:0000256" key="9">
    <source>
        <dbReference type="ARBA" id="ARBA00022989"/>
    </source>
</evidence>
<comment type="subcellular location">
    <subcellularLocation>
        <location evidence="1">Mitochondrion inner membrane</location>
        <topology evidence="1">Single-pass membrane protein</topology>
    </subcellularLocation>
</comment>
<organism evidence="19 20">
    <name type="scientific">Limulus polyphemus</name>
    <name type="common">Atlantic horseshoe crab</name>
    <dbReference type="NCBI Taxonomy" id="6850"/>
    <lineage>
        <taxon>Eukaryota</taxon>
        <taxon>Metazoa</taxon>
        <taxon>Ecdysozoa</taxon>
        <taxon>Arthropoda</taxon>
        <taxon>Chelicerata</taxon>
        <taxon>Merostomata</taxon>
        <taxon>Xiphosura</taxon>
        <taxon>Limulidae</taxon>
        <taxon>Limulus</taxon>
    </lineage>
</organism>
<evidence type="ECO:0000256" key="2">
    <source>
        <dbReference type="ARBA" id="ARBA00022448"/>
    </source>
</evidence>
<feature type="coiled-coil region" evidence="15">
    <location>
        <begin position="447"/>
        <end position="478"/>
    </location>
</feature>
<feature type="coiled-coil region" evidence="15">
    <location>
        <begin position="636"/>
        <end position="663"/>
    </location>
</feature>
<keyword evidence="12 14" id="KW-0496">Mitochondrion</keyword>
<evidence type="ECO:0000256" key="13">
    <source>
        <dbReference type="ARBA" id="ARBA00023136"/>
    </source>
</evidence>
<keyword evidence="8" id="KW-0809">Transit peptide</keyword>
<evidence type="ECO:0000256" key="11">
    <source>
        <dbReference type="ARBA" id="ARBA00023065"/>
    </source>
</evidence>
<evidence type="ECO:0000256" key="7">
    <source>
        <dbReference type="ARBA" id="ARBA00022837"/>
    </source>
</evidence>
<evidence type="ECO:0000259" key="17">
    <source>
        <dbReference type="PROSITE" id="PS50222"/>
    </source>
</evidence>
<dbReference type="PANTHER" id="PTHR14009">
    <property type="entry name" value="LEUCINE ZIPPER-EF-HAND CONTAINING TRANSMEMBRANE PROTEIN"/>
    <property type="match status" value="1"/>
</dbReference>
<keyword evidence="13 16" id="KW-0472">Membrane</keyword>
<evidence type="ECO:0000259" key="18">
    <source>
        <dbReference type="PROSITE" id="PS51758"/>
    </source>
</evidence>
<sequence length="766" mass="88705">MLQLCRIKVPVFVWFCPYHGHQVAYLLTCFNCNSAKYVVQRTCVKSYSILNTQKSSLLGYWYKDSDQYRWSGLDLHVYIARKIYIDFTLHEKESSKVESSVKVLRQEVEKAKQEIGVFITPDKSTYVAPPKRSVWKKIGDGILHYYHGFRLLYIDIKVSSRLAWKLLHGKEMTRREHRQLVRTVSDVFRIVPFSVFIIVPFMELLLPVAIKLFPGMLPSTFETSSEREVKVKKQLKIKLEMAKFLQKTMDEMALHARGDKHSHSAKEFAQFFDKIQKSAEQPTIEEIMKFSKLFEDEITLDSLQRPQLVALCRLLELQPIGTNNFLRFQLKMQLRMLNADDQMIKKEGIETLTVSELQSACRARGMRALGVPEPRLRSNLGQWLELHLNERIPPSLLLLSRVLYLPENLPATDQLKATLSYLPDEAATKAKFKIGEKEGKVDNKTKIEVIEKEEVAIKKEIEEMKKEEEEKEHEAKARITALPSKKHMEMDEPVAFDAQGVQGIPEEAAPVLSGQEKPSLVDVIQDTSPVFDTREEELDQAKQSIIERLKFEELSKDDFADLEDALENIANEKRKLLLEKEELEELKEEMADYKEDIEEFHEVILKRGDTNLQESKAAKHLFNKVNNMITKMDLVLAELAKERNSLQQHIEDMAQKGENVQQERDDIININDLVLAIRRIQKVSDDIRLQKIVDVLDQMDIDHDGAVEIYHVMKVIELVGKDNVKVGGSQMREIIELLVKEEILQKAEREEKGKKQKPELETKIQE</sequence>
<gene>
    <name evidence="20 21" type="primary">LOC106458748</name>
</gene>
<evidence type="ECO:0000256" key="5">
    <source>
        <dbReference type="ARBA" id="ARBA00022723"/>
    </source>
</evidence>
<dbReference type="InterPro" id="IPR059005">
    <property type="entry name" value="LETM1_C"/>
</dbReference>
<dbReference type="InterPro" id="IPR044202">
    <property type="entry name" value="LETM1/MDM38-like"/>
</dbReference>
<reference evidence="20 21" key="1">
    <citation type="submission" date="2025-05" db="UniProtKB">
        <authorList>
            <consortium name="RefSeq"/>
        </authorList>
    </citation>
    <scope>IDENTIFICATION</scope>
    <source>
        <tissue evidence="20 21">Muscle</tissue>
    </source>
</reference>
<keyword evidence="7" id="KW-0106">Calcium</keyword>
<dbReference type="InterPro" id="IPR002048">
    <property type="entry name" value="EF_hand_dom"/>
</dbReference>
<feature type="coiled-coil region" evidence="15">
    <location>
        <begin position="559"/>
        <end position="603"/>
    </location>
</feature>
<evidence type="ECO:0000256" key="1">
    <source>
        <dbReference type="ARBA" id="ARBA00004434"/>
    </source>
</evidence>
<evidence type="ECO:0000256" key="15">
    <source>
        <dbReference type="SAM" id="Coils"/>
    </source>
</evidence>
<keyword evidence="10 15" id="KW-0175">Coiled coil</keyword>
<evidence type="ECO:0000256" key="16">
    <source>
        <dbReference type="SAM" id="Phobius"/>
    </source>
</evidence>
<dbReference type="InterPro" id="IPR033122">
    <property type="entry name" value="LETM1-like_RBD"/>
</dbReference>
<evidence type="ECO:0000256" key="6">
    <source>
        <dbReference type="ARBA" id="ARBA00022792"/>
    </source>
</evidence>
<proteinExistence type="predicted"/>
<evidence type="ECO:0000313" key="20">
    <source>
        <dbReference type="RefSeq" id="XP_013773741.1"/>
    </source>
</evidence>
<feature type="transmembrane region" description="Helical" evidence="16">
    <location>
        <begin position="187"/>
        <end position="210"/>
    </location>
</feature>
<keyword evidence="19" id="KW-1185">Reference proteome</keyword>
<keyword evidence="6" id="KW-0999">Mitochondrion inner membrane</keyword>
<evidence type="ECO:0000313" key="21">
    <source>
        <dbReference type="RefSeq" id="XP_022240760.1"/>
    </source>
</evidence>
<keyword evidence="3" id="KW-0109">Calcium transport</keyword>
<feature type="domain" description="EF-hand" evidence="17">
    <location>
        <begin position="687"/>
        <end position="722"/>
    </location>
</feature>
<keyword evidence="11" id="KW-0406">Ion transport</keyword>
<dbReference type="GeneID" id="106458748"/>
<protein>
    <submittedName>
        <fullName evidence="20 21">Mitochondrial proton/calcium exchanger protein-like</fullName>
    </submittedName>
</protein>
<keyword evidence="5" id="KW-0479">Metal-binding</keyword>
<keyword evidence="2" id="KW-0813">Transport</keyword>
<dbReference type="PANTHER" id="PTHR14009:SF1">
    <property type="entry name" value="MITOCHONDRIAL PROTON_CALCIUM EXCHANGER PROTEIN"/>
    <property type="match status" value="1"/>
</dbReference>
<keyword evidence="9 16" id="KW-1133">Transmembrane helix</keyword>
<evidence type="ECO:0000256" key="14">
    <source>
        <dbReference type="PROSITE-ProRule" id="PRU01094"/>
    </source>
</evidence>
<accession>A0ABM1B2Z0</accession>
<name>A0ABM1B2Z0_LIMPO</name>
<evidence type="ECO:0000256" key="12">
    <source>
        <dbReference type="ARBA" id="ARBA00023128"/>
    </source>
</evidence>
<dbReference type="RefSeq" id="XP_013773741.1">
    <property type="nucleotide sequence ID" value="XM_013918287.2"/>
</dbReference>
<evidence type="ECO:0000313" key="19">
    <source>
        <dbReference type="Proteomes" id="UP000694941"/>
    </source>
</evidence>